<keyword evidence="1" id="KW-0132">Cell division</keyword>
<dbReference type="GO" id="GO:0005737">
    <property type="term" value="C:cytoplasm"/>
    <property type="evidence" value="ECO:0000318"/>
    <property type="project" value="GO_Central"/>
</dbReference>
<dbReference type="PANTHER" id="PTHR10177">
    <property type="entry name" value="CYCLINS"/>
    <property type="match status" value="1"/>
</dbReference>
<comment type="caution">
    <text evidence="6">The sequence shown here is derived from an EMBL/GenBank/DDBJ whole genome shotgun (WGS) entry which is preliminary data.</text>
</comment>
<evidence type="ECO:0000259" key="5">
    <source>
        <dbReference type="SMART" id="SM00385"/>
    </source>
</evidence>
<dbReference type="Gene3D" id="1.10.472.10">
    <property type="entry name" value="Cyclin-like"/>
    <property type="match status" value="1"/>
</dbReference>
<dbReference type="Proteomes" id="UP000222542">
    <property type="component" value="Unassembled WGS sequence"/>
</dbReference>
<dbReference type="EMBL" id="AYRZ02000008">
    <property type="protein sequence ID" value="PHT74598.1"/>
    <property type="molecule type" value="Genomic_DNA"/>
</dbReference>
<proteinExistence type="inferred from homology"/>
<dbReference type="InterPro" id="IPR013763">
    <property type="entry name" value="Cyclin-like_dom"/>
</dbReference>
<feature type="domain" description="Cyclin-like" evidence="5">
    <location>
        <begin position="173"/>
        <end position="264"/>
    </location>
</feature>
<sequence length="275" mass="30920">MRKRILRLQESEFIFTLFKVLRKVPSRAPGPAPETSPAPTPDASAPTADASSPTPIMSPPAPPISSPTGDPEDDPAADSENSTAGKKKNITKPPILVAPIRNETEDCIIIDAENYKATGYSGMSIFVPHTEAMMEEIDRMDEKIEIEDADDWLVVDIDSSDKKNKLTVVEYIDDIYAYYKKAKVYYKFELMEKTLYLIMNLIDRFLTVQSVIRKKLQLVGITALLLACKYEEVSVPVVEDLILISEKEMLEIDDFFPSEGSSWEAYWRAPKVPHV</sequence>
<evidence type="ECO:0000256" key="1">
    <source>
        <dbReference type="ARBA" id="ARBA00022618"/>
    </source>
</evidence>
<keyword evidence="7" id="KW-1185">Reference proteome</keyword>
<dbReference type="GO" id="GO:0016538">
    <property type="term" value="F:cyclin-dependent protein serine/threonine kinase regulator activity"/>
    <property type="evidence" value="ECO:0000318"/>
    <property type="project" value="GO_Central"/>
</dbReference>
<comment type="similarity">
    <text evidence="3">Belongs to the cyclin family.</text>
</comment>
<keyword evidence="2" id="KW-0131">Cell cycle</keyword>
<dbReference type="GO" id="GO:0005634">
    <property type="term" value="C:nucleus"/>
    <property type="evidence" value="ECO:0000318"/>
    <property type="project" value="GO_Central"/>
</dbReference>
<dbReference type="GO" id="GO:0051301">
    <property type="term" value="P:cell division"/>
    <property type="evidence" value="ECO:0007669"/>
    <property type="project" value="UniProtKB-KW"/>
</dbReference>
<feature type="compositionally biased region" description="Low complexity" evidence="4">
    <location>
        <begin position="41"/>
        <end position="55"/>
    </location>
</feature>
<evidence type="ECO:0000256" key="3">
    <source>
        <dbReference type="RuleBase" id="RU000383"/>
    </source>
</evidence>
<feature type="region of interest" description="Disordered" evidence="4">
    <location>
        <begin position="25"/>
        <end position="90"/>
    </location>
</feature>
<name>A0A2G2YXV9_CAPAN</name>
<dbReference type="InterPro" id="IPR036915">
    <property type="entry name" value="Cyclin-like_sf"/>
</dbReference>
<evidence type="ECO:0000313" key="6">
    <source>
        <dbReference type="EMBL" id="PHT74598.1"/>
    </source>
</evidence>
<feature type="compositionally biased region" description="Pro residues" evidence="4">
    <location>
        <begin position="56"/>
        <end position="65"/>
    </location>
</feature>
<reference evidence="6 7" key="2">
    <citation type="journal article" date="2017" name="Genome Biol.">
        <title>New reference genome sequences of hot pepper reveal the massive evolution of plant disease-resistance genes by retroduplication.</title>
        <authorList>
            <person name="Kim S."/>
            <person name="Park J."/>
            <person name="Yeom S.I."/>
            <person name="Kim Y.M."/>
            <person name="Seo E."/>
            <person name="Kim K.T."/>
            <person name="Kim M.S."/>
            <person name="Lee J.M."/>
            <person name="Cheong K."/>
            <person name="Shin H.S."/>
            <person name="Kim S.B."/>
            <person name="Han K."/>
            <person name="Lee J."/>
            <person name="Park M."/>
            <person name="Lee H.A."/>
            <person name="Lee H.Y."/>
            <person name="Lee Y."/>
            <person name="Oh S."/>
            <person name="Lee J.H."/>
            <person name="Choi E."/>
            <person name="Choi E."/>
            <person name="Lee S.E."/>
            <person name="Jeon J."/>
            <person name="Kim H."/>
            <person name="Choi G."/>
            <person name="Song H."/>
            <person name="Lee J."/>
            <person name="Lee S.C."/>
            <person name="Kwon J.K."/>
            <person name="Lee H.Y."/>
            <person name="Koo N."/>
            <person name="Hong Y."/>
            <person name="Kim R.W."/>
            <person name="Kang W.H."/>
            <person name="Huh J.H."/>
            <person name="Kang B.C."/>
            <person name="Yang T.J."/>
            <person name="Lee Y.H."/>
            <person name="Bennetzen J.L."/>
            <person name="Choi D."/>
        </authorList>
    </citation>
    <scope>NUCLEOTIDE SEQUENCE [LARGE SCALE GENOMIC DNA]</scope>
    <source>
        <strain evidence="7">cv. CM334</strain>
    </source>
</reference>
<dbReference type="STRING" id="4072.A0A2G2YXV9"/>
<dbReference type="GO" id="GO:0000307">
    <property type="term" value="C:cyclin-dependent protein kinase holoenzyme complex"/>
    <property type="evidence" value="ECO:0000318"/>
    <property type="project" value="GO_Central"/>
</dbReference>
<evidence type="ECO:0000256" key="4">
    <source>
        <dbReference type="SAM" id="MobiDB-lite"/>
    </source>
</evidence>
<dbReference type="SMART" id="SM00385">
    <property type="entry name" value="CYCLIN"/>
    <property type="match status" value="1"/>
</dbReference>
<reference evidence="6 7" key="1">
    <citation type="journal article" date="2014" name="Nat. Genet.">
        <title>Genome sequence of the hot pepper provides insights into the evolution of pungency in Capsicum species.</title>
        <authorList>
            <person name="Kim S."/>
            <person name="Park M."/>
            <person name="Yeom S.I."/>
            <person name="Kim Y.M."/>
            <person name="Lee J.M."/>
            <person name="Lee H.A."/>
            <person name="Seo E."/>
            <person name="Choi J."/>
            <person name="Cheong K."/>
            <person name="Kim K.T."/>
            <person name="Jung K."/>
            <person name="Lee G.W."/>
            <person name="Oh S.K."/>
            <person name="Bae C."/>
            <person name="Kim S.B."/>
            <person name="Lee H.Y."/>
            <person name="Kim S.Y."/>
            <person name="Kim M.S."/>
            <person name="Kang B.C."/>
            <person name="Jo Y.D."/>
            <person name="Yang H.B."/>
            <person name="Jeong H.J."/>
            <person name="Kang W.H."/>
            <person name="Kwon J.K."/>
            <person name="Shin C."/>
            <person name="Lim J.Y."/>
            <person name="Park J.H."/>
            <person name="Huh J.H."/>
            <person name="Kim J.S."/>
            <person name="Kim B.D."/>
            <person name="Cohen O."/>
            <person name="Paran I."/>
            <person name="Suh M.C."/>
            <person name="Lee S.B."/>
            <person name="Kim Y.K."/>
            <person name="Shin Y."/>
            <person name="Noh S.J."/>
            <person name="Park J."/>
            <person name="Seo Y.S."/>
            <person name="Kwon S.Y."/>
            <person name="Kim H.A."/>
            <person name="Park J.M."/>
            <person name="Kim H.J."/>
            <person name="Choi S.B."/>
            <person name="Bosland P.W."/>
            <person name="Reeves G."/>
            <person name="Jo S.H."/>
            <person name="Lee B.W."/>
            <person name="Cho H.T."/>
            <person name="Choi H.S."/>
            <person name="Lee M.S."/>
            <person name="Yu Y."/>
            <person name="Do Choi Y."/>
            <person name="Park B.S."/>
            <person name="van Deynze A."/>
            <person name="Ashrafi H."/>
            <person name="Hill T."/>
            <person name="Kim W.T."/>
            <person name="Pai H.S."/>
            <person name="Ahn H.K."/>
            <person name="Yeam I."/>
            <person name="Giovannoni J.J."/>
            <person name="Rose J.K."/>
            <person name="Sorensen I."/>
            <person name="Lee S.J."/>
            <person name="Kim R.W."/>
            <person name="Choi I.Y."/>
            <person name="Choi B.S."/>
            <person name="Lim J.S."/>
            <person name="Lee Y.H."/>
            <person name="Choi D."/>
        </authorList>
    </citation>
    <scope>NUCLEOTIDE SEQUENCE [LARGE SCALE GENOMIC DNA]</scope>
    <source>
        <strain evidence="7">cv. CM334</strain>
    </source>
</reference>
<dbReference type="SUPFAM" id="SSF47954">
    <property type="entry name" value="Cyclin-like"/>
    <property type="match status" value="1"/>
</dbReference>
<dbReference type="InterPro" id="IPR006671">
    <property type="entry name" value="Cyclin_N"/>
</dbReference>
<protein>
    <submittedName>
        <fullName evidence="6">Cyclin-B2-3</fullName>
    </submittedName>
</protein>
<dbReference type="AlphaFoldDB" id="A0A2G2YXV9"/>
<dbReference type="Gramene" id="PHT74598">
    <property type="protein sequence ID" value="PHT74598"/>
    <property type="gene ID" value="T459_21875"/>
</dbReference>
<organism evidence="6 7">
    <name type="scientific">Capsicum annuum</name>
    <name type="common">Capsicum pepper</name>
    <dbReference type="NCBI Taxonomy" id="4072"/>
    <lineage>
        <taxon>Eukaryota</taxon>
        <taxon>Viridiplantae</taxon>
        <taxon>Streptophyta</taxon>
        <taxon>Embryophyta</taxon>
        <taxon>Tracheophyta</taxon>
        <taxon>Spermatophyta</taxon>
        <taxon>Magnoliopsida</taxon>
        <taxon>eudicotyledons</taxon>
        <taxon>Gunneridae</taxon>
        <taxon>Pentapetalae</taxon>
        <taxon>asterids</taxon>
        <taxon>lamiids</taxon>
        <taxon>Solanales</taxon>
        <taxon>Solanaceae</taxon>
        <taxon>Solanoideae</taxon>
        <taxon>Capsiceae</taxon>
        <taxon>Capsicum</taxon>
    </lineage>
</organism>
<feature type="compositionally biased region" description="Pro residues" evidence="4">
    <location>
        <begin position="28"/>
        <end position="40"/>
    </location>
</feature>
<dbReference type="Pfam" id="PF00134">
    <property type="entry name" value="Cyclin_N"/>
    <property type="match status" value="1"/>
</dbReference>
<keyword evidence="3" id="KW-0195">Cyclin</keyword>
<evidence type="ECO:0000313" key="7">
    <source>
        <dbReference type="Proteomes" id="UP000222542"/>
    </source>
</evidence>
<dbReference type="GO" id="GO:0000082">
    <property type="term" value="P:G1/S transition of mitotic cell cycle"/>
    <property type="evidence" value="ECO:0000318"/>
    <property type="project" value="GO_Central"/>
</dbReference>
<gene>
    <name evidence="6" type="ORF">T459_21875</name>
</gene>
<evidence type="ECO:0000256" key="2">
    <source>
        <dbReference type="ARBA" id="ARBA00023306"/>
    </source>
</evidence>
<dbReference type="InterPro" id="IPR039361">
    <property type="entry name" value="Cyclin"/>
</dbReference>
<accession>A0A2G2YXV9</accession>